<evidence type="ECO:0000256" key="3">
    <source>
        <dbReference type="ARBA" id="ARBA00022691"/>
    </source>
</evidence>
<evidence type="ECO:0000259" key="4">
    <source>
        <dbReference type="Pfam" id="PF13847"/>
    </source>
</evidence>
<evidence type="ECO:0000313" key="5">
    <source>
        <dbReference type="EMBL" id="KAL0632537.1"/>
    </source>
</evidence>
<keyword evidence="2" id="KW-0808">Transferase</keyword>
<proteinExistence type="predicted"/>
<evidence type="ECO:0000256" key="1">
    <source>
        <dbReference type="ARBA" id="ARBA00022603"/>
    </source>
</evidence>
<dbReference type="Pfam" id="PF13847">
    <property type="entry name" value="Methyltransf_31"/>
    <property type="match status" value="1"/>
</dbReference>
<dbReference type="NCBIfam" id="TIGR00536">
    <property type="entry name" value="hemK_fam"/>
    <property type="match status" value="1"/>
</dbReference>
<keyword evidence="6" id="KW-1185">Reference proteome</keyword>
<reference evidence="5 6" key="1">
    <citation type="submission" date="2024-02" db="EMBL/GenBank/DDBJ databases">
        <title>Discinaceae phylogenomics.</title>
        <authorList>
            <person name="Dirks A.C."/>
            <person name="James T.Y."/>
        </authorList>
    </citation>
    <scope>NUCLEOTIDE SEQUENCE [LARGE SCALE GENOMIC DNA]</scope>
    <source>
        <strain evidence="5 6">ACD0624</strain>
    </source>
</reference>
<dbReference type="InterPro" id="IPR002052">
    <property type="entry name" value="DNA_methylase_N6_adenine_CS"/>
</dbReference>
<dbReference type="Gene3D" id="3.40.50.150">
    <property type="entry name" value="Vaccinia Virus protein VP39"/>
    <property type="match status" value="1"/>
</dbReference>
<dbReference type="PANTHER" id="PTHR18895:SF74">
    <property type="entry name" value="MTRF1L RELEASE FACTOR GLUTAMINE METHYLTRANSFERASE"/>
    <property type="match status" value="1"/>
</dbReference>
<dbReference type="Proteomes" id="UP001447188">
    <property type="component" value="Unassembled WGS sequence"/>
</dbReference>
<dbReference type="CDD" id="cd02440">
    <property type="entry name" value="AdoMet_MTases"/>
    <property type="match status" value="1"/>
</dbReference>
<dbReference type="InterPro" id="IPR025714">
    <property type="entry name" value="Methyltranfer_dom"/>
</dbReference>
<dbReference type="InterPro" id="IPR050320">
    <property type="entry name" value="N5-glutamine_MTase"/>
</dbReference>
<dbReference type="InterPro" id="IPR004556">
    <property type="entry name" value="HemK-like"/>
</dbReference>
<name>A0ABR3G9B8_9PEZI</name>
<sequence length="310" mass="34094">MPRLSQLLLRTAFTQNPLLLILLKECRTLEQATAELRWLREYALEKPTQHLAELCERRGRGEPLQYIIGTQPFGGLEILCRKNVLIPRPETEHLTSNLFSQLLSHVALLPRPLRVLDLCTGTGCISLHLHALLSAAHIPSVCTGIDIAPAAVHLARANRCHNIDAGLLPPSASTNVAFALGNVLRPDSILPRARVDVVVANPPYISQRGFEQETARSVRNYEPSLALLGGGAHGDRFYPAVARIAGRMGARVILVEVGGCEQAERIRDAWALSGKWEGVQIWLDYAGKGRGVVAWREGWEWVRDGPTTVG</sequence>
<keyword evidence="3" id="KW-0949">S-adenosyl-L-methionine</keyword>
<evidence type="ECO:0000313" key="6">
    <source>
        <dbReference type="Proteomes" id="UP001447188"/>
    </source>
</evidence>
<feature type="domain" description="Methyltransferase" evidence="4">
    <location>
        <begin position="113"/>
        <end position="201"/>
    </location>
</feature>
<dbReference type="EMBL" id="JBBBZM010000164">
    <property type="protein sequence ID" value="KAL0632537.1"/>
    <property type="molecule type" value="Genomic_DNA"/>
</dbReference>
<organism evidence="5 6">
    <name type="scientific">Discina gigas</name>
    <dbReference type="NCBI Taxonomy" id="1032678"/>
    <lineage>
        <taxon>Eukaryota</taxon>
        <taxon>Fungi</taxon>
        <taxon>Dikarya</taxon>
        <taxon>Ascomycota</taxon>
        <taxon>Pezizomycotina</taxon>
        <taxon>Pezizomycetes</taxon>
        <taxon>Pezizales</taxon>
        <taxon>Discinaceae</taxon>
        <taxon>Discina</taxon>
    </lineage>
</organism>
<comment type="caution">
    <text evidence="5">The sequence shown here is derived from an EMBL/GenBank/DDBJ whole genome shotgun (WGS) entry which is preliminary data.</text>
</comment>
<evidence type="ECO:0000256" key="2">
    <source>
        <dbReference type="ARBA" id="ARBA00022679"/>
    </source>
</evidence>
<gene>
    <name evidence="5" type="ORF">Q9L58_008594</name>
</gene>
<protein>
    <recommendedName>
        <fullName evidence="4">Methyltransferase domain-containing protein</fullName>
    </recommendedName>
</protein>
<dbReference type="InterPro" id="IPR029063">
    <property type="entry name" value="SAM-dependent_MTases_sf"/>
</dbReference>
<dbReference type="PANTHER" id="PTHR18895">
    <property type="entry name" value="HEMK METHYLTRANSFERASE"/>
    <property type="match status" value="1"/>
</dbReference>
<keyword evidence="1" id="KW-0489">Methyltransferase</keyword>
<accession>A0ABR3G9B8</accession>
<dbReference type="Gene3D" id="1.10.8.10">
    <property type="entry name" value="DNA helicase RuvA subunit, C-terminal domain"/>
    <property type="match status" value="1"/>
</dbReference>
<dbReference type="PROSITE" id="PS00092">
    <property type="entry name" value="N6_MTASE"/>
    <property type="match status" value="1"/>
</dbReference>
<dbReference type="SUPFAM" id="SSF53335">
    <property type="entry name" value="S-adenosyl-L-methionine-dependent methyltransferases"/>
    <property type="match status" value="1"/>
</dbReference>